<evidence type="ECO:0000313" key="2">
    <source>
        <dbReference type="EMBL" id="CAL4993057.1"/>
    </source>
</evidence>
<feature type="transmembrane region" description="Helical" evidence="1">
    <location>
        <begin position="31"/>
        <end position="56"/>
    </location>
</feature>
<evidence type="ECO:0000256" key="1">
    <source>
        <dbReference type="SAM" id="Phobius"/>
    </source>
</evidence>
<sequence length="114" mass="12388">MAVSTKAGRDATNRSLTMDLISSTTPNSSSFIVTLLFLYVATAFLLLLAVPAMAMAGERGTRRRRRDGLSIHVTEHALFRHVLVRQSAALVEHPQDLQLLPLPVPVPRGVVAMA</sequence>
<gene>
    <name evidence="2" type="ORF">URODEC1_LOCUS61391</name>
</gene>
<reference evidence="3" key="1">
    <citation type="submission" date="2024-06" db="EMBL/GenBank/DDBJ databases">
        <authorList>
            <person name="Ryan C."/>
        </authorList>
    </citation>
    <scope>NUCLEOTIDE SEQUENCE [LARGE SCALE GENOMIC DNA]</scope>
</reference>
<dbReference type="AlphaFoldDB" id="A0ABC9B4R1"/>
<protein>
    <submittedName>
        <fullName evidence="2">Uncharacterized protein</fullName>
    </submittedName>
</protein>
<keyword evidence="3" id="KW-1185">Reference proteome</keyword>
<organism evidence="2 3">
    <name type="scientific">Urochloa decumbens</name>
    <dbReference type="NCBI Taxonomy" id="240449"/>
    <lineage>
        <taxon>Eukaryota</taxon>
        <taxon>Viridiplantae</taxon>
        <taxon>Streptophyta</taxon>
        <taxon>Embryophyta</taxon>
        <taxon>Tracheophyta</taxon>
        <taxon>Spermatophyta</taxon>
        <taxon>Magnoliopsida</taxon>
        <taxon>Liliopsida</taxon>
        <taxon>Poales</taxon>
        <taxon>Poaceae</taxon>
        <taxon>PACMAD clade</taxon>
        <taxon>Panicoideae</taxon>
        <taxon>Panicodae</taxon>
        <taxon>Paniceae</taxon>
        <taxon>Melinidinae</taxon>
        <taxon>Urochloa</taxon>
    </lineage>
</organism>
<proteinExistence type="predicted"/>
<keyword evidence="1" id="KW-0812">Transmembrane</keyword>
<accession>A0ABC9B4R1</accession>
<dbReference type="EMBL" id="OZ075134">
    <property type="protein sequence ID" value="CAL4993057.1"/>
    <property type="molecule type" value="Genomic_DNA"/>
</dbReference>
<name>A0ABC9B4R1_9POAL</name>
<keyword evidence="1" id="KW-1133">Transmembrane helix</keyword>
<evidence type="ECO:0000313" key="3">
    <source>
        <dbReference type="Proteomes" id="UP001497457"/>
    </source>
</evidence>
<reference evidence="2 3" key="2">
    <citation type="submission" date="2024-10" db="EMBL/GenBank/DDBJ databases">
        <authorList>
            <person name="Ryan C."/>
        </authorList>
    </citation>
    <scope>NUCLEOTIDE SEQUENCE [LARGE SCALE GENOMIC DNA]</scope>
</reference>
<dbReference type="Proteomes" id="UP001497457">
    <property type="component" value="Chromosome 24b"/>
</dbReference>
<keyword evidence="1" id="KW-0472">Membrane</keyword>